<evidence type="ECO:0000313" key="2">
    <source>
        <dbReference type="Proteomes" id="UP000000763"/>
    </source>
</evidence>
<name>A0A0P0XSJ7_ORYSJ</name>
<organism evidence="1 2">
    <name type="scientific">Oryza sativa subsp. japonica</name>
    <name type="common">Rice</name>
    <dbReference type="NCBI Taxonomy" id="39947"/>
    <lineage>
        <taxon>Eukaryota</taxon>
        <taxon>Viridiplantae</taxon>
        <taxon>Streptophyta</taxon>
        <taxon>Embryophyta</taxon>
        <taxon>Tracheophyta</taxon>
        <taxon>Spermatophyta</taxon>
        <taxon>Magnoliopsida</taxon>
        <taxon>Liliopsida</taxon>
        <taxon>Poales</taxon>
        <taxon>Poaceae</taxon>
        <taxon>BOP clade</taxon>
        <taxon>Oryzoideae</taxon>
        <taxon>Oryzeae</taxon>
        <taxon>Oryzinae</taxon>
        <taxon>Oryza</taxon>
        <taxon>Oryza sativa</taxon>
    </lineage>
</organism>
<protein>
    <submittedName>
        <fullName evidence="1">Os10g0136450 protein</fullName>
    </submittedName>
</protein>
<accession>A0A0P0XSJ7</accession>
<proteinExistence type="predicted"/>
<dbReference type="Proteomes" id="UP000000763">
    <property type="component" value="Chromosome 10"/>
</dbReference>
<gene>
    <name evidence="1" type="ordered locus">Os10g0136450</name>
</gene>
<evidence type="ECO:0000313" key="1">
    <source>
        <dbReference type="EMBL" id="BAH94745.1"/>
    </source>
</evidence>
<dbReference type="Gramene" id="Os10t0136450-01">
    <property type="protein sequence ID" value="Os10t0136450-01"/>
    <property type="gene ID" value="Os10g0136450"/>
</dbReference>
<dbReference type="EMBL" id="AP008216">
    <property type="protein sequence ID" value="BAH94745.1"/>
    <property type="molecule type" value="Genomic_DNA"/>
</dbReference>
<sequence>MKPEMPAIGRSISCRKIMRPPLPAPMHARSRASVPSPPRVLPYAPLQQITHILRKRSVKGIRFIFCSTNNVSPIVLVMFYYI</sequence>
<dbReference type="AlphaFoldDB" id="A0A0P0XSJ7"/>
<reference evidence="2" key="2">
    <citation type="journal article" date="2008" name="Nucleic Acids Res.">
        <title>The rice annotation project database (RAP-DB): 2008 update.</title>
        <authorList>
            <consortium name="The rice annotation project (RAP)"/>
        </authorList>
    </citation>
    <scope>GENOME REANNOTATION</scope>
    <source>
        <strain evidence="2">cv. Nipponbare</strain>
    </source>
</reference>
<reference evidence="1 2" key="1">
    <citation type="journal article" date="2005" name="Nature">
        <title>The map-based sequence of the rice genome.</title>
        <authorList>
            <consortium name="International rice genome sequencing project (IRGSP)"/>
            <person name="Matsumoto T."/>
            <person name="Wu J."/>
            <person name="Kanamori H."/>
            <person name="Katayose Y."/>
            <person name="Fujisawa M."/>
            <person name="Namiki N."/>
            <person name="Mizuno H."/>
            <person name="Yamamoto K."/>
            <person name="Antonio B.A."/>
            <person name="Baba T."/>
            <person name="Sakata K."/>
            <person name="Nagamura Y."/>
            <person name="Aoki H."/>
            <person name="Arikawa K."/>
            <person name="Arita K."/>
            <person name="Bito T."/>
            <person name="Chiden Y."/>
            <person name="Fujitsuka N."/>
            <person name="Fukunaka R."/>
            <person name="Hamada M."/>
            <person name="Harada C."/>
            <person name="Hayashi A."/>
            <person name="Hijishita S."/>
            <person name="Honda M."/>
            <person name="Hosokawa S."/>
            <person name="Ichikawa Y."/>
            <person name="Idonuma A."/>
            <person name="Iijima M."/>
            <person name="Ikeda M."/>
            <person name="Ikeno M."/>
            <person name="Ito K."/>
            <person name="Ito S."/>
            <person name="Ito T."/>
            <person name="Ito Y."/>
            <person name="Ito Y."/>
            <person name="Iwabuchi A."/>
            <person name="Kamiya K."/>
            <person name="Karasawa W."/>
            <person name="Kurita K."/>
            <person name="Katagiri S."/>
            <person name="Kikuta A."/>
            <person name="Kobayashi H."/>
            <person name="Kobayashi N."/>
            <person name="Machita K."/>
            <person name="Maehara T."/>
            <person name="Masukawa M."/>
            <person name="Mizubayashi T."/>
            <person name="Mukai Y."/>
            <person name="Nagasaki H."/>
            <person name="Nagata Y."/>
            <person name="Naito S."/>
            <person name="Nakashima M."/>
            <person name="Nakama Y."/>
            <person name="Nakamichi Y."/>
            <person name="Nakamura M."/>
            <person name="Meguro A."/>
            <person name="Negishi M."/>
            <person name="Ohta I."/>
            <person name="Ohta T."/>
            <person name="Okamoto M."/>
            <person name="Ono N."/>
            <person name="Saji S."/>
            <person name="Sakaguchi M."/>
            <person name="Sakai K."/>
            <person name="Shibata M."/>
            <person name="Shimokawa T."/>
            <person name="Song J."/>
            <person name="Takazaki Y."/>
            <person name="Terasawa K."/>
            <person name="Tsugane M."/>
            <person name="Tsuji K."/>
            <person name="Ueda S."/>
            <person name="Waki K."/>
            <person name="Yamagata H."/>
            <person name="Yamamoto M."/>
            <person name="Yamamoto S."/>
            <person name="Yamane H."/>
            <person name="Yoshiki S."/>
            <person name="Yoshihara R."/>
            <person name="Yukawa K."/>
            <person name="Zhong H."/>
            <person name="Yano M."/>
            <person name="Yuan Q."/>
            <person name="Ouyang S."/>
            <person name="Liu J."/>
            <person name="Jones K.M."/>
            <person name="Gansberger K."/>
            <person name="Moffat K."/>
            <person name="Hill J."/>
            <person name="Bera J."/>
            <person name="Fadrosh D."/>
            <person name="Jin S."/>
            <person name="Johri S."/>
            <person name="Kim M."/>
            <person name="Overton L."/>
            <person name="Reardon M."/>
            <person name="Tsitrin T."/>
            <person name="Vuong H."/>
            <person name="Weaver B."/>
            <person name="Ciecko A."/>
            <person name="Tallon L."/>
            <person name="Jackson J."/>
            <person name="Pai G."/>
            <person name="Aken S.V."/>
            <person name="Utterback T."/>
            <person name="Reidmuller S."/>
            <person name="Feldblyum T."/>
            <person name="Hsiao J."/>
            <person name="Zismann V."/>
            <person name="Iobst S."/>
            <person name="de Vazeille A.R."/>
            <person name="Buell C.R."/>
            <person name="Ying K."/>
            <person name="Li Y."/>
            <person name="Lu T."/>
            <person name="Huang Y."/>
            <person name="Zhao Q."/>
            <person name="Feng Q."/>
            <person name="Zhang L."/>
            <person name="Zhu J."/>
            <person name="Weng Q."/>
            <person name="Mu J."/>
            <person name="Lu Y."/>
            <person name="Fan D."/>
            <person name="Liu Y."/>
            <person name="Guan J."/>
            <person name="Zhang Y."/>
            <person name="Yu S."/>
            <person name="Liu X."/>
            <person name="Zhang Y."/>
            <person name="Hong G."/>
            <person name="Han B."/>
            <person name="Choisne N."/>
            <person name="Demange N."/>
            <person name="Orjeda G."/>
            <person name="Samain S."/>
            <person name="Cattolico L."/>
            <person name="Pelletier E."/>
            <person name="Couloux A."/>
            <person name="Segurens B."/>
            <person name="Wincker P."/>
            <person name="D'Hont A."/>
            <person name="Scarpelli C."/>
            <person name="Weissenbach J."/>
            <person name="Salanoubat M."/>
            <person name="Quetier F."/>
            <person name="Yu Y."/>
            <person name="Kim H.R."/>
            <person name="Rambo T."/>
            <person name="Currie J."/>
            <person name="Collura K."/>
            <person name="Luo M."/>
            <person name="Yang T."/>
            <person name="Ammiraju J.S.S."/>
            <person name="Engler F."/>
            <person name="Soderlund C."/>
            <person name="Wing R.A."/>
            <person name="Palmer L.E."/>
            <person name="de la Bastide M."/>
            <person name="Spiegel L."/>
            <person name="Nascimento L."/>
            <person name="Zutavern T."/>
            <person name="O'Shaughnessy A."/>
            <person name="Dike S."/>
            <person name="Dedhia N."/>
            <person name="Preston R."/>
            <person name="Balija V."/>
            <person name="McCombie W.R."/>
            <person name="Chow T."/>
            <person name="Chen H."/>
            <person name="Chung M."/>
            <person name="Chen C."/>
            <person name="Shaw J."/>
            <person name="Wu H."/>
            <person name="Hsiao K."/>
            <person name="Chao Y."/>
            <person name="Chu M."/>
            <person name="Cheng C."/>
            <person name="Hour A."/>
            <person name="Lee P."/>
            <person name="Lin S."/>
            <person name="Lin Y."/>
            <person name="Liou J."/>
            <person name="Liu S."/>
            <person name="Hsing Y."/>
            <person name="Raghuvanshi S."/>
            <person name="Mohanty A."/>
            <person name="Bharti A.K."/>
            <person name="Gaur A."/>
            <person name="Gupta V."/>
            <person name="Kumar D."/>
            <person name="Ravi V."/>
            <person name="Vij S."/>
            <person name="Kapur A."/>
            <person name="Khurana P."/>
            <person name="Khurana P."/>
            <person name="Khurana J.P."/>
            <person name="Tyagi A.K."/>
            <person name="Gaikwad K."/>
            <person name="Singh A."/>
            <person name="Dalal V."/>
            <person name="Srivastava S."/>
            <person name="Dixit A."/>
            <person name="Pal A.K."/>
            <person name="Ghazi I.A."/>
            <person name="Yadav M."/>
            <person name="Pandit A."/>
            <person name="Bhargava A."/>
            <person name="Sureshbabu K."/>
            <person name="Batra K."/>
            <person name="Sharma T.R."/>
            <person name="Mohapatra T."/>
            <person name="Singh N.K."/>
            <person name="Messing J."/>
            <person name="Nelson A.B."/>
            <person name="Fuks G."/>
            <person name="Kavchok S."/>
            <person name="Keizer G."/>
            <person name="Linton E."/>
            <person name="Llaca V."/>
            <person name="Song R."/>
            <person name="Tanyolac B."/>
            <person name="Young S."/>
            <person name="Ho-Il K."/>
            <person name="Hahn J.H."/>
            <person name="Sangsakoo G."/>
            <person name="Vanavichit A."/>
            <person name="de Mattos Luiz.A.T."/>
            <person name="Zimmer P.D."/>
            <person name="Malone G."/>
            <person name="Dellagostin O."/>
            <person name="de Oliveira A.C."/>
            <person name="Bevan M."/>
            <person name="Bancroft I."/>
            <person name="Minx P."/>
            <person name="Cordum H."/>
            <person name="Wilson R."/>
            <person name="Cheng Z."/>
            <person name="Jin W."/>
            <person name="Jiang J."/>
            <person name="Leong S.A."/>
            <person name="Iwama H."/>
            <person name="Gojobori T."/>
            <person name="Itoh T."/>
            <person name="Niimura Y."/>
            <person name="Fujii Y."/>
            <person name="Habara T."/>
            <person name="Sakai H."/>
            <person name="Sato Y."/>
            <person name="Wilson G."/>
            <person name="Kumar K."/>
            <person name="McCouch S."/>
            <person name="Juretic N."/>
            <person name="Hoen D."/>
            <person name="Wright S."/>
            <person name="Bruskiewich R."/>
            <person name="Bureau T."/>
            <person name="Miyao A."/>
            <person name="Hirochika H."/>
            <person name="Nishikawa T."/>
            <person name="Kadowaki K."/>
            <person name="Sugiura M."/>
            <person name="Burr B."/>
            <person name="Sasaki T."/>
        </authorList>
    </citation>
    <scope>NUCLEOTIDE SEQUENCE [LARGE SCALE GENOMIC DNA]</scope>
    <source>
        <strain evidence="2">cv. Nipponbare</strain>
    </source>
</reference>
<dbReference type="KEGG" id="dosa:Os10g0136450"/>